<dbReference type="Proteomes" id="UP001165205">
    <property type="component" value="Unassembled WGS sequence"/>
</dbReference>
<protein>
    <submittedName>
        <fullName evidence="1">Unnamed protein product</fullName>
    </submittedName>
</protein>
<comment type="caution">
    <text evidence="1">The sequence shown here is derived from an EMBL/GenBank/DDBJ whole genome shotgun (WGS) entry which is preliminary data.</text>
</comment>
<dbReference type="EMBL" id="BSYA01000300">
    <property type="protein sequence ID" value="GMG38381.1"/>
    <property type="molecule type" value="Genomic_DNA"/>
</dbReference>
<accession>A0AAN4YVK2</accession>
<evidence type="ECO:0000313" key="1">
    <source>
        <dbReference type="EMBL" id="GMG38381.1"/>
    </source>
</evidence>
<organism evidence="1 2">
    <name type="scientific">Aspergillus oryzae</name>
    <name type="common">Yellow koji mold</name>
    <dbReference type="NCBI Taxonomy" id="5062"/>
    <lineage>
        <taxon>Eukaryota</taxon>
        <taxon>Fungi</taxon>
        <taxon>Dikarya</taxon>
        <taxon>Ascomycota</taxon>
        <taxon>Pezizomycotina</taxon>
        <taxon>Eurotiomycetes</taxon>
        <taxon>Eurotiomycetidae</taxon>
        <taxon>Eurotiales</taxon>
        <taxon>Aspergillaceae</taxon>
        <taxon>Aspergillus</taxon>
        <taxon>Aspergillus subgen. Circumdati</taxon>
    </lineage>
</organism>
<proteinExistence type="predicted"/>
<reference evidence="1" key="1">
    <citation type="submission" date="2023-04" db="EMBL/GenBank/DDBJ databases">
        <title>Aspergillus oryzae NBRC 4228.</title>
        <authorList>
            <person name="Ichikawa N."/>
            <person name="Sato H."/>
            <person name="Tonouchi N."/>
        </authorList>
    </citation>
    <scope>NUCLEOTIDE SEQUENCE</scope>
    <source>
        <strain evidence="1">NBRC 4228</strain>
    </source>
</reference>
<evidence type="ECO:0000313" key="2">
    <source>
        <dbReference type="Proteomes" id="UP001165205"/>
    </source>
</evidence>
<dbReference type="AlphaFoldDB" id="A0AAN4YVK2"/>
<name>A0AAN4YVK2_ASPOZ</name>
<gene>
    <name evidence="1" type="ORF">Aory04_001309600</name>
</gene>
<sequence length="121" mass="13641">MLSYGVVGNGMQHLIAVEIIVNFPYLLTALRIIHHGRLPLLDEAKQGAMLLNPACQLLSILLCLWDQEFSSTSLWDIKTCPCGQLSVKEIVYEKLFCVVLKNMTTSMNFLSRPSARVFAWL</sequence>